<evidence type="ECO:0000313" key="3">
    <source>
        <dbReference type="EMBL" id="KAK8882825.1"/>
    </source>
</evidence>
<feature type="compositionally biased region" description="Low complexity" evidence="2">
    <location>
        <begin position="615"/>
        <end position="626"/>
    </location>
</feature>
<comment type="caution">
    <text evidence="3">The sequence shown here is derived from an EMBL/GenBank/DDBJ whole genome shotgun (WGS) entry which is preliminary data.</text>
</comment>
<keyword evidence="1" id="KW-0175">Coiled coil</keyword>
<feature type="compositionally biased region" description="Low complexity" evidence="2">
    <location>
        <begin position="703"/>
        <end position="720"/>
    </location>
</feature>
<feature type="coiled-coil region" evidence="1">
    <location>
        <begin position="59"/>
        <end position="93"/>
    </location>
</feature>
<feature type="region of interest" description="Disordered" evidence="2">
    <location>
        <begin position="593"/>
        <end position="795"/>
    </location>
</feature>
<dbReference type="Proteomes" id="UP001470230">
    <property type="component" value="Unassembled WGS sequence"/>
</dbReference>
<feature type="region of interest" description="Disordered" evidence="2">
    <location>
        <begin position="965"/>
        <end position="1011"/>
    </location>
</feature>
<feature type="coiled-coil region" evidence="1">
    <location>
        <begin position="222"/>
        <end position="249"/>
    </location>
</feature>
<feature type="coiled-coil region" evidence="1">
    <location>
        <begin position="130"/>
        <end position="164"/>
    </location>
</feature>
<feature type="compositionally biased region" description="Polar residues" evidence="2">
    <location>
        <begin position="634"/>
        <end position="650"/>
    </location>
</feature>
<evidence type="ECO:0000256" key="2">
    <source>
        <dbReference type="SAM" id="MobiDB-lite"/>
    </source>
</evidence>
<feature type="coiled-coil region" evidence="1">
    <location>
        <begin position="397"/>
        <end position="452"/>
    </location>
</feature>
<feature type="compositionally biased region" description="Low complexity" evidence="2">
    <location>
        <begin position="731"/>
        <end position="743"/>
    </location>
</feature>
<name>A0ABR2JVB8_9EUKA</name>
<accession>A0ABR2JVB8</accession>
<sequence length="1035" mass="120101">MINDIYLLLSPSHKKDIRRMDENVSDIQKENRIRRAQLIEKQSELSARQHALSEKKLVHSKLKEENKSKKKIMERYQKEVDDYQSRINYVNKEILQIKMNLKALTTQISQVNLPNIAPVKSSISKRKKNIIENQDKMKTLKKEVKNLDSQKDELIKLIDSKQKSLLQFNSREEKLSQTLQIPIDDLRLEEITVTKLEQSVLQMSNEINTNDSLSYFNEELLVKKIEEQNEKKKKQINQIKQRIELLKSQSPTPKSKKISKTPTKRLIKTQPVKYDENRLLRFSSTINSFKERQKMIDQLENTTTNVQIAWAADQKQIEDSWMGKMDDMLFLQKKVDEIENLVFDIDELSGKIHQLKEEELSVSEKKSEFEKNKSKIESKLSEISEFHDSMQRQVDDYIKKKEKIDKLAQNLVNKKKKLSHLQDEVRQLEKNYKQYYSKVKTIENKVDEIKNSFNITASQTQIPEPFDRVKFDDYLIPKIEETTHYSKTSITPQSNNSHQNSNAERIDEKNEEPSTPVLKKKNYFNRSFTPKHDKLSDSTFSVRELEKDESIDDSVANSNSITKSFVRHNSSIHQNSTFDNSIYNNNSQAQINDLDNKQNNYDSSTNIAKQHRNKNSLNSKPKSNAKTNHKENNSDISNEYSNHSKYSSINDVKYKKNKIDKSGENSGINKSNKSSSIRNKNSKYNSQKGISKNNEINSNRAQNSSSFSNNKNGSISNTNNDQNSIAHSCKSSKVNKNNTNTNSGIRNSALNDKANIDSDNNQDSQRSEIEIEFSDNENSKSVSQSFAEKDHSHNSTDLILSTDDKLNSMKKIIQEKEIKEELILSKYEKGNKENQYSSDYVSFNPKEYEAILNCTDSSRSTFIDHPNDTTFNQEELEDDEEIENNQKSIEFIEEEEEENDVFDNLSTSYKVHEDSNPIFPTPDLSTDSIHNNKNFNEYESSKETISNDKESQTSEYKNFYSESIESQITPTKKPIHPSRIDIESNVLDTPNPSRYRKSHQMAHADDESDEEFNNLVKEAQKAIEFPLLKSKYQSP</sequence>
<keyword evidence="4" id="KW-1185">Reference proteome</keyword>
<gene>
    <name evidence="3" type="ORF">M9Y10_045468</name>
</gene>
<feature type="compositionally biased region" description="Basic and acidic residues" evidence="2">
    <location>
        <begin position="652"/>
        <end position="663"/>
    </location>
</feature>
<feature type="region of interest" description="Disordered" evidence="2">
    <location>
        <begin position="485"/>
        <end position="538"/>
    </location>
</feature>
<feature type="compositionally biased region" description="Low complexity" evidence="2">
    <location>
        <begin position="664"/>
        <end position="686"/>
    </location>
</feature>
<organism evidence="3 4">
    <name type="scientific">Tritrichomonas musculus</name>
    <dbReference type="NCBI Taxonomy" id="1915356"/>
    <lineage>
        <taxon>Eukaryota</taxon>
        <taxon>Metamonada</taxon>
        <taxon>Parabasalia</taxon>
        <taxon>Tritrichomonadida</taxon>
        <taxon>Tritrichomonadidae</taxon>
        <taxon>Tritrichomonas</taxon>
    </lineage>
</organism>
<feature type="compositionally biased region" description="Polar residues" evidence="2">
    <location>
        <begin position="485"/>
        <end position="503"/>
    </location>
</feature>
<reference evidence="3 4" key="1">
    <citation type="submission" date="2024-04" db="EMBL/GenBank/DDBJ databases">
        <title>Tritrichomonas musculus Genome.</title>
        <authorList>
            <person name="Alves-Ferreira E."/>
            <person name="Grigg M."/>
            <person name="Lorenzi H."/>
            <person name="Galac M."/>
        </authorList>
    </citation>
    <scope>NUCLEOTIDE SEQUENCE [LARGE SCALE GENOMIC DNA]</scope>
    <source>
        <strain evidence="3 4">EAF2021</strain>
    </source>
</reference>
<protein>
    <submittedName>
        <fullName evidence="3">Uncharacterized protein</fullName>
    </submittedName>
</protein>
<evidence type="ECO:0000256" key="1">
    <source>
        <dbReference type="SAM" id="Coils"/>
    </source>
</evidence>
<proteinExistence type="predicted"/>
<feature type="compositionally biased region" description="Polar residues" evidence="2">
    <location>
        <begin position="593"/>
        <end position="608"/>
    </location>
</feature>
<feature type="compositionally biased region" description="Polar residues" evidence="2">
    <location>
        <begin position="687"/>
        <end position="702"/>
    </location>
</feature>
<dbReference type="EMBL" id="JAPFFF010000009">
    <property type="protein sequence ID" value="KAK8882825.1"/>
    <property type="molecule type" value="Genomic_DNA"/>
</dbReference>
<evidence type="ECO:0000313" key="4">
    <source>
        <dbReference type="Proteomes" id="UP001470230"/>
    </source>
</evidence>